<dbReference type="SUPFAM" id="SSF55469">
    <property type="entry name" value="FMN-dependent nitroreductase-like"/>
    <property type="match status" value="2"/>
</dbReference>
<evidence type="ECO:0000256" key="1">
    <source>
        <dbReference type="SAM" id="MobiDB-lite"/>
    </source>
</evidence>
<evidence type="ECO:0000313" key="2">
    <source>
        <dbReference type="EMBL" id="TDW77283.1"/>
    </source>
</evidence>
<protein>
    <recommendedName>
        <fullName evidence="4">Nitroreductase family protein</fullName>
    </recommendedName>
</protein>
<dbReference type="InterPro" id="IPR000415">
    <property type="entry name" value="Nitroreductase-like"/>
</dbReference>
<dbReference type="AlphaFoldDB" id="A0A4R8CMJ6"/>
<proteinExistence type="predicted"/>
<dbReference type="GO" id="GO:0016491">
    <property type="term" value="F:oxidoreductase activity"/>
    <property type="evidence" value="ECO:0007669"/>
    <property type="project" value="InterPro"/>
</dbReference>
<dbReference type="Proteomes" id="UP000295146">
    <property type="component" value="Unassembled WGS sequence"/>
</dbReference>
<feature type="region of interest" description="Disordered" evidence="1">
    <location>
        <begin position="1"/>
        <end position="30"/>
    </location>
</feature>
<dbReference type="PANTHER" id="PTHR23026">
    <property type="entry name" value="NADPH NITROREDUCTASE"/>
    <property type="match status" value="1"/>
</dbReference>
<dbReference type="EMBL" id="SODP01000001">
    <property type="protein sequence ID" value="TDW77283.1"/>
    <property type="molecule type" value="Genomic_DNA"/>
</dbReference>
<organism evidence="2 3">
    <name type="scientific">Kribbella pratensis</name>
    <dbReference type="NCBI Taxonomy" id="2512112"/>
    <lineage>
        <taxon>Bacteria</taxon>
        <taxon>Bacillati</taxon>
        <taxon>Actinomycetota</taxon>
        <taxon>Actinomycetes</taxon>
        <taxon>Propionibacteriales</taxon>
        <taxon>Kribbellaceae</taxon>
        <taxon>Kribbella</taxon>
    </lineage>
</organism>
<sequence length="350" mass="38575">MQYVAPGQQERPAEVGGAGSSTGSRSMNELPDADRDALLRAAVAAPSMHNTQPWRFRFVGLTVEVYRDRERELPAEDPSRRMLFISLGAAIFNLRVAAAVRGMGSEVRHLVDQRRPDLVAVVELGGRANESMMALAPYIAGRRTNREPFTDQRLPAQLRVELDLCARVEGAVLQWIDTPVRQWWLRMATNDAVAADDDDRARSAERRRWVGGVRESDGVPSSALRPRAAVGNPVVRDLAATPTDAARPVAAFEQEPQLAVLATRYDGPIEWLRAGQALEHVLLEATARGVSTSLLNQAIEHEELRGQINDPLGPWQRPQVVIRFGYGPAVPPTPRRSIDDVLVDDVLIAD</sequence>
<keyword evidence="3" id="KW-1185">Reference proteome</keyword>
<dbReference type="OrthoDB" id="8156917at2"/>
<dbReference type="InterPro" id="IPR050627">
    <property type="entry name" value="Nitroreductase/BluB"/>
</dbReference>
<evidence type="ECO:0008006" key="4">
    <source>
        <dbReference type="Google" id="ProtNLM"/>
    </source>
</evidence>
<dbReference type="RefSeq" id="WP_134101616.1">
    <property type="nucleotide sequence ID" value="NZ_SODP01000001.1"/>
</dbReference>
<accession>A0A4R8CMJ6</accession>
<reference evidence="2 3" key="1">
    <citation type="submission" date="2019-03" db="EMBL/GenBank/DDBJ databases">
        <title>Genomic Encyclopedia of Type Strains, Phase III (KMG-III): the genomes of soil and plant-associated and newly described type strains.</title>
        <authorList>
            <person name="Whitman W."/>
        </authorList>
    </citation>
    <scope>NUCLEOTIDE SEQUENCE [LARGE SCALE GENOMIC DNA]</scope>
    <source>
        <strain evidence="2 3">VKM Ac-2573</strain>
    </source>
</reference>
<dbReference type="Gene3D" id="3.40.109.10">
    <property type="entry name" value="NADH Oxidase"/>
    <property type="match status" value="2"/>
</dbReference>
<gene>
    <name evidence="2" type="ORF">EV653_2448</name>
</gene>
<name>A0A4R8CMJ6_9ACTN</name>
<comment type="caution">
    <text evidence="2">The sequence shown here is derived from an EMBL/GenBank/DDBJ whole genome shotgun (WGS) entry which is preliminary data.</text>
</comment>
<dbReference type="NCBIfam" id="NF047509">
    <property type="entry name" value="Rv3131_FMN_oxido"/>
    <property type="match status" value="1"/>
</dbReference>
<dbReference type="PANTHER" id="PTHR23026:SF123">
    <property type="entry name" value="NAD(P)H NITROREDUCTASE RV3131-RELATED"/>
    <property type="match status" value="1"/>
</dbReference>
<evidence type="ECO:0000313" key="3">
    <source>
        <dbReference type="Proteomes" id="UP000295146"/>
    </source>
</evidence>